<dbReference type="InterPro" id="IPR000795">
    <property type="entry name" value="T_Tr_GTP-bd_dom"/>
</dbReference>
<dbReference type="InterPro" id="IPR027417">
    <property type="entry name" value="P-loop_NTPase"/>
</dbReference>
<dbReference type="GO" id="GO:0003746">
    <property type="term" value="F:translation elongation factor activity"/>
    <property type="evidence" value="ECO:0007669"/>
    <property type="project" value="UniProtKB-UniRule"/>
</dbReference>
<dbReference type="GO" id="GO:0032790">
    <property type="term" value="P:ribosome disassembly"/>
    <property type="evidence" value="ECO:0007669"/>
    <property type="project" value="TreeGrafter"/>
</dbReference>
<dbReference type="GO" id="GO:0005525">
    <property type="term" value="F:GTP binding"/>
    <property type="evidence" value="ECO:0007669"/>
    <property type="project" value="UniProtKB-UniRule"/>
</dbReference>
<evidence type="ECO:0000259" key="9">
    <source>
        <dbReference type="PROSITE" id="PS51722"/>
    </source>
</evidence>
<evidence type="ECO:0000256" key="3">
    <source>
        <dbReference type="ARBA" id="ARBA00022768"/>
    </source>
</evidence>
<dbReference type="CDD" id="cd03713">
    <property type="entry name" value="EFG_mtEFG_C"/>
    <property type="match status" value="1"/>
</dbReference>
<dbReference type="NCBIfam" id="TIGR00231">
    <property type="entry name" value="small_GTP"/>
    <property type="match status" value="1"/>
</dbReference>
<evidence type="ECO:0000256" key="5">
    <source>
        <dbReference type="ARBA" id="ARBA00023134"/>
    </source>
</evidence>
<protein>
    <recommendedName>
        <fullName evidence="7 8">Elongation factor G</fullName>
        <shortName evidence="7">EF-G</shortName>
    </recommendedName>
</protein>
<dbReference type="SMART" id="SM00889">
    <property type="entry name" value="EFG_IV"/>
    <property type="match status" value="1"/>
</dbReference>
<dbReference type="FunFam" id="3.30.70.240:FF:000001">
    <property type="entry name" value="Elongation factor G"/>
    <property type="match status" value="1"/>
</dbReference>
<evidence type="ECO:0000256" key="4">
    <source>
        <dbReference type="ARBA" id="ARBA00022917"/>
    </source>
</evidence>
<proteinExistence type="inferred from homology"/>
<comment type="function">
    <text evidence="6 7">Catalyzes the GTP-dependent ribosomal translocation step during translation elongation. During this step, the ribosome changes from the pre-translocational (PRE) to the post-translocational (POST) state as the newly formed A-site-bound peptidyl-tRNA and P-site-bound deacylated tRNA move to the P and E sites, respectively. Catalyzes the coordinated movement of the two tRNA molecules, the mRNA and conformational changes in the ribosome.</text>
</comment>
<dbReference type="InterPro" id="IPR000640">
    <property type="entry name" value="EFG_V-like"/>
</dbReference>
<feature type="binding site" evidence="7">
    <location>
        <begin position="17"/>
        <end position="24"/>
    </location>
    <ligand>
        <name>GTP</name>
        <dbReference type="ChEBI" id="CHEBI:37565"/>
    </ligand>
</feature>
<accession>A0A7V5NZ96</accession>
<evidence type="ECO:0000256" key="8">
    <source>
        <dbReference type="NCBIfam" id="TIGR00484"/>
    </source>
</evidence>
<dbReference type="FunFam" id="3.40.50.300:FF:000029">
    <property type="entry name" value="Elongation factor G"/>
    <property type="match status" value="1"/>
</dbReference>
<evidence type="ECO:0000313" key="10">
    <source>
        <dbReference type="EMBL" id="HHI96969.1"/>
    </source>
</evidence>
<dbReference type="Pfam" id="PF14492">
    <property type="entry name" value="EFG_III"/>
    <property type="match status" value="1"/>
</dbReference>
<evidence type="ECO:0000256" key="2">
    <source>
        <dbReference type="ARBA" id="ARBA00022741"/>
    </source>
</evidence>
<dbReference type="InterPro" id="IPR035649">
    <property type="entry name" value="EFG_V"/>
</dbReference>
<dbReference type="InterPro" id="IPR005225">
    <property type="entry name" value="Small_GTP-bd"/>
</dbReference>
<dbReference type="Proteomes" id="UP000886101">
    <property type="component" value="Unassembled WGS sequence"/>
</dbReference>
<keyword evidence="2 7" id="KW-0547">Nucleotide-binding</keyword>
<dbReference type="Gene3D" id="3.40.50.300">
    <property type="entry name" value="P-loop containing nucleotide triphosphate hydrolases"/>
    <property type="match status" value="1"/>
</dbReference>
<dbReference type="FunFam" id="3.30.70.870:FF:000001">
    <property type="entry name" value="Elongation factor G"/>
    <property type="match status" value="1"/>
</dbReference>
<gene>
    <name evidence="7 10" type="primary">fusA</name>
    <name evidence="10" type="ORF">ENJ96_03880</name>
</gene>
<dbReference type="GO" id="GO:0003924">
    <property type="term" value="F:GTPase activity"/>
    <property type="evidence" value="ECO:0007669"/>
    <property type="project" value="InterPro"/>
</dbReference>
<dbReference type="Gene3D" id="2.40.30.10">
    <property type="entry name" value="Translation factors"/>
    <property type="match status" value="1"/>
</dbReference>
<name>A0A7V5NZ96_9BACT</name>
<dbReference type="CDD" id="cd04088">
    <property type="entry name" value="EFG_mtEFG_II"/>
    <property type="match status" value="1"/>
</dbReference>
<dbReference type="HAMAP" id="MF_00054_B">
    <property type="entry name" value="EF_G_EF_2_B"/>
    <property type="match status" value="1"/>
</dbReference>
<dbReference type="PROSITE" id="PS51722">
    <property type="entry name" value="G_TR_2"/>
    <property type="match status" value="1"/>
</dbReference>
<comment type="caution">
    <text evidence="10">The sequence shown here is derived from an EMBL/GenBank/DDBJ whole genome shotgun (WGS) entry which is preliminary data.</text>
</comment>
<dbReference type="InterPro" id="IPR014721">
    <property type="entry name" value="Ribsml_uS5_D2-typ_fold_subgr"/>
</dbReference>
<organism evidence="10">
    <name type="scientific">Thermodesulfatator atlanticus</name>
    <dbReference type="NCBI Taxonomy" id="501497"/>
    <lineage>
        <taxon>Bacteria</taxon>
        <taxon>Pseudomonadati</taxon>
        <taxon>Thermodesulfobacteriota</taxon>
        <taxon>Thermodesulfobacteria</taxon>
        <taxon>Thermodesulfobacteriales</taxon>
        <taxon>Thermodesulfatatoraceae</taxon>
        <taxon>Thermodesulfatator</taxon>
    </lineage>
</organism>
<dbReference type="InterPro" id="IPR020568">
    <property type="entry name" value="Ribosomal_Su5_D2-typ_SF"/>
</dbReference>
<keyword evidence="7" id="KW-0963">Cytoplasm</keyword>
<dbReference type="InterPro" id="IPR041095">
    <property type="entry name" value="EFG_II"/>
</dbReference>
<feature type="domain" description="Tr-type G" evidence="9">
    <location>
        <begin position="8"/>
        <end position="283"/>
    </location>
</feature>
<comment type="subcellular location">
    <subcellularLocation>
        <location evidence="7">Cytoplasm</location>
    </subcellularLocation>
</comment>
<dbReference type="Pfam" id="PF00679">
    <property type="entry name" value="EFG_C"/>
    <property type="match status" value="1"/>
</dbReference>
<dbReference type="PANTHER" id="PTHR43261">
    <property type="entry name" value="TRANSLATION ELONGATION FACTOR G-RELATED"/>
    <property type="match status" value="1"/>
</dbReference>
<feature type="binding site" evidence="7">
    <location>
        <begin position="81"/>
        <end position="85"/>
    </location>
    <ligand>
        <name>GTP</name>
        <dbReference type="ChEBI" id="CHEBI:37565"/>
    </ligand>
</feature>
<dbReference type="CDD" id="cd01886">
    <property type="entry name" value="EF-G"/>
    <property type="match status" value="1"/>
</dbReference>
<reference evidence="10" key="1">
    <citation type="journal article" date="2020" name="mSystems">
        <title>Genome- and Community-Level Interaction Insights into Carbon Utilization and Element Cycling Functions of Hydrothermarchaeota in Hydrothermal Sediment.</title>
        <authorList>
            <person name="Zhou Z."/>
            <person name="Liu Y."/>
            <person name="Xu W."/>
            <person name="Pan J."/>
            <person name="Luo Z.H."/>
            <person name="Li M."/>
        </authorList>
    </citation>
    <scope>NUCLEOTIDE SEQUENCE [LARGE SCALE GENOMIC DNA]</scope>
    <source>
        <strain evidence="10">HyVt-533</strain>
    </source>
</reference>
<comment type="similarity">
    <text evidence="1 7">Belongs to the TRAFAC class translation factor GTPase superfamily. Classic translation factor GTPase family. EF-G/EF-2 subfamily.</text>
</comment>
<dbReference type="SMART" id="SM00838">
    <property type="entry name" value="EFG_C"/>
    <property type="match status" value="1"/>
</dbReference>
<dbReference type="PROSITE" id="PS00301">
    <property type="entry name" value="G_TR_1"/>
    <property type="match status" value="1"/>
</dbReference>
<dbReference type="SUPFAM" id="SSF54211">
    <property type="entry name" value="Ribosomal protein S5 domain 2-like"/>
    <property type="match status" value="1"/>
</dbReference>
<dbReference type="PRINTS" id="PR00315">
    <property type="entry name" value="ELONGATNFCT"/>
</dbReference>
<dbReference type="Gene3D" id="3.30.70.240">
    <property type="match status" value="1"/>
</dbReference>
<dbReference type="Gene3D" id="3.30.70.870">
    <property type="entry name" value="Elongation Factor G (Translational Gtpase), domain 3"/>
    <property type="match status" value="1"/>
</dbReference>
<evidence type="ECO:0000256" key="1">
    <source>
        <dbReference type="ARBA" id="ARBA00005870"/>
    </source>
</evidence>
<keyword evidence="3 7" id="KW-0251">Elongation factor</keyword>
<dbReference type="CDD" id="cd16262">
    <property type="entry name" value="EFG_III"/>
    <property type="match status" value="1"/>
</dbReference>
<dbReference type="NCBIfam" id="TIGR00484">
    <property type="entry name" value="EF-G"/>
    <property type="match status" value="1"/>
</dbReference>
<dbReference type="InterPro" id="IPR009022">
    <property type="entry name" value="EFG_III"/>
</dbReference>
<dbReference type="Pfam" id="PF03144">
    <property type="entry name" value="GTP_EFTU_D2"/>
    <property type="match status" value="1"/>
</dbReference>
<dbReference type="EMBL" id="DROK01000114">
    <property type="protein sequence ID" value="HHI96969.1"/>
    <property type="molecule type" value="Genomic_DNA"/>
</dbReference>
<dbReference type="Pfam" id="PF03764">
    <property type="entry name" value="EFG_IV"/>
    <property type="match status" value="1"/>
</dbReference>
<dbReference type="SUPFAM" id="SSF52540">
    <property type="entry name" value="P-loop containing nucleoside triphosphate hydrolases"/>
    <property type="match status" value="1"/>
</dbReference>
<dbReference type="AlphaFoldDB" id="A0A7V5NZ96"/>
<dbReference type="InterPro" id="IPR004161">
    <property type="entry name" value="EFTu-like_2"/>
</dbReference>
<dbReference type="GO" id="GO:0005737">
    <property type="term" value="C:cytoplasm"/>
    <property type="evidence" value="ECO:0007669"/>
    <property type="project" value="UniProtKB-SubCell"/>
</dbReference>
<keyword evidence="4 7" id="KW-0648">Protein biosynthesis</keyword>
<dbReference type="InterPro" id="IPR031157">
    <property type="entry name" value="G_TR_CS"/>
</dbReference>
<dbReference type="PANTHER" id="PTHR43261:SF1">
    <property type="entry name" value="RIBOSOME-RELEASING FACTOR 2, MITOCHONDRIAL"/>
    <property type="match status" value="1"/>
</dbReference>
<dbReference type="InterPro" id="IPR005517">
    <property type="entry name" value="Transl_elong_EFG/EF2_IV"/>
</dbReference>
<dbReference type="Gene3D" id="3.30.230.10">
    <property type="match status" value="1"/>
</dbReference>
<dbReference type="Pfam" id="PF00009">
    <property type="entry name" value="GTP_EFTU"/>
    <property type="match status" value="1"/>
</dbReference>
<dbReference type="InterPro" id="IPR035647">
    <property type="entry name" value="EFG_III/V"/>
</dbReference>
<dbReference type="InterPro" id="IPR009000">
    <property type="entry name" value="Transl_B-barrel_sf"/>
</dbReference>
<sequence length="682" mass="75959">MAGEARIKKIRNIGIIAHIDAGKTTLTERILYYTGKIHRIGEVHEGQATMDYLPEEQERGITITSACTTCYWKGHEIHLIDTPGHVDFTIEVERSLRVLDGAVGVFCAVGGVEPQSETVWHQAERFRVPKMAFVNKMDRVGADFWGTVQQMREKLGARPVILTMPYGAEQDFKGVVDVVKEKLILWDEASLGEKYSYHPVPSEMKEEVARVRRELLETIAELEEEALEKYLSDEPFSEEEIHALIRKGTLSLEIVPVFCGSALKNKGIQPVLDGIVRYLPSPLDVPPVKGTNPETGKEETRFPDEREPLTALAFKVQMFEGRKMVYLRLYAGVLEVGKTVLNVTQKKKEKVARLFLMHANKRTRLERAGAGDIVAAMGLKHTVTGDTLTDPDHPLVLEPIGAYEPVISVAVEPRSRAEEEKVEEALQKIAQEDPTFRVKIDPDTGQRLISGMGELHLEVILNRLKREFGLELLVGRPQVVHRETITREAQVTERFDQVVGEEHLRATATVAVRPRPRGTGNRVELRLPEGSLSPEQERALADTLEKALSAAGPLGYPVVDVEVHLLDLSFNGGGFQEMAARAAAVKALQEALKKASPILLEPIMEIEVVTPSEFLGEVISDLNQRQGHVVGIEARGPVQVVRAEVPLAQMFGYSTDLRSATQGRASFIMRFARFDLPESLKK</sequence>
<evidence type="ECO:0000256" key="7">
    <source>
        <dbReference type="HAMAP-Rule" id="MF_00054"/>
    </source>
</evidence>
<dbReference type="NCBIfam" id="NF009381">
    <property type="entry name" value="PRK12740.1-5"/>
    <property type="match status" value="1"/>
</dbReference>
<dbReference type="InterPro" id="IPR004540">
    <property type="entry name" value="Transl_elong_EFG/EF2"/>
</dbReference>
<keyword evidence="5 7" id="KW-0342">GTP-binding</keyword>
<dbReference type="SUPFAM" id="SSF54980">
    <property type="entry name" value="EF-G C-terminal domain-like"/>
    <property type="match status" value="2"/>
</dbReference>
<evidence type="ECO:0000256" key="6">
    <source>
        <dbReference type="ARBA" id="ARBA00024731"/>
    </source>
</evidence>
<dbReference type="SUPFAM" id="SSF50447">
    <property type="entry name" value="Translation proteins"/>
    <property type="match status" value="1"/>
</dbReference>
<feature type="binding site" evidence="7">
    <location>
        <begin position="135"/>
        <end position="138"/>
    </location>
    <ligand>
        <name>GTP</name>
        <dbReference type="ChEBI" id="CHEBI:37565"/>
    </ligand>
</feature>